<gene>
    <name evidence="3" type="ORF">IFR04_000462</name>
</gene>
<feature type="signal peptide" evidence="2">
    <location>
        <begin position="1"/>
        <end position="16"/>
    </location>
</feature>
<dbReference type="Gene3D" id="1.50.10.10">
    <property type="match status" value="1"/>
</dbReference>
<reference evidence="3" key="1">
    <citation type="submission" date="2021-02" db="EMBL/GenBank/DDBJ databases">
        <title>Genome sequence Cadophora malorum strain M34.</title>
        <authorList>
            <person name="Stefanovic E."/>
            <person name="Vu D."/>
            <person name="Scully C."/>
            <person name="Dijksterhuis J."/>
            <person name="Roader J."/>
            <person name="Houbraken J."/>
        </authorList>
    </citation>
    <scope>NUCLEOTIDE SEQUENCE</scope>
    <source>
        <strain evidence="3">M34</strain>
    </source>
</reference>
<proteinExistence type="predicted"/>
<feature type="chain" id="PRO_5034473377" evidence="2">
    <location>
        <begin position="17"/>
        <end position="391"/>
    </location>
</feature>
<keyword evidence="4" id="KW-1185">Reference proteome</keyword>
<dbReference type="Pfam" id="PF07470">
    <property type="entry name" value="Glyco_hydro_88"/>
    <property type="match status" value="1"/>
</dbReference>
<dbReference type="EMBL" id="JAFJYH010000003">
    <property type="protein sequence ID" value="KAG4426279.1"/>
    <property type="molecule type" value="Genomic_DNA"/>
</dbReference>
<dbReference type="Proteomes" id="UP000664132">
    <property type="component" value="Unassembled WGS sequence"/>
</dbReference>
<name>A0A8H8BWH5_9HELO</name>
<dbReference type="PANTHER" id="PTHR33886:SF9">
    <property type="entry name" value="UNSATURATED RHAMNOGALACTURONAN HYDROLASE (EUROFUNG)"/>
    <property type="match status" value="1"/>
</dbReference>
<dbReference type="AlphaFoldDB" id="A0A8H8BWH5"/>
<evidence type="ECO:0000313" key="3">
    <source>
        <dbReference type="EMBL" id="KAG4426279.1"/>
    </source>
</evidence>
<protein>
    <submittedName>
        <fullName evidence="3">Uncharacterized protein</fullName>
    </submittedName>
</protein>
<evidence type="ECO:0000313" key="4">
    <source>
        <dbReference type="Proteomes" id="UP000664132"/>
    </source>
</evidence>
<dbReference type="GO" id="GO:0005975">
    <property type="term" value="P:carbohydrate metabolic process"/>
    <property type="evidence" value="ECO:0007669"/>
    <property type="project" value="InterPro"/>
</dbReference>
<evidence type="ECO:0000256" key="1">
    <source>
        <dbReference type="ARBA" id="ARBA00022801"/>
    </source>
</evidence>
<dbReference type="InterPro" id="IPR010905">
    <property type="entry name" value="Glyco_hydro_88"/>
</dbReference>
<dbReference type="SUPFAM" id="SSF48208">
    <property type="entry name" value="Six-hairpin glycosidases"/>
    <property type="match status" value="1"/>
</dbReference>
<keyword evidence="1" id="KW-0378">Hydrolase</keyword>
<dbReference type="InterPro" id="IPR012341">
    <property type="entry name" value="6hp_glycosidase-like_sf"/>
</dbReference>
<dbReference type="InterPro" id="IPR052043">
    <property type="entry name" value="PolySaccharide_Degr_Enz"/>
</dbReference>
<dbReference type="PANTHER" id="PTHR33886">
    <property type="entry name" value="UNSATURATED RHAMNOGALACTURONAN HYDROLASE (EUROFUNG)"/>
    <property type="match status" value="1"/>
</dbReference>
<dbReference type="OrthoDB" id="540611at2759"/>
<keyword evidence="2" id="KW-0732">Signal</keyword>
<dbReference type="InterPro" id="IPR008928">
    <property type="entry name" value="6-hairpin_glycosidase_sf"/>
</dbReference>
<sequence length="391" mass="42979">MKRFASALGLAATVSAAGNCPTPRLSVQGADTILLRNYASGLRNGAPYVNYEHGVGWRALEMVYNSTGEAKYLDHIKTGADQVVTADGGLNDYDLDYYTLDDVRIGESLIYLHKETGETKYKGAADLLRSQLQTNPRNPEGGFWHRSTYPNQMWLDGLYMVSPFYTHHTAYYAPDNTTAFDDIVKQFTLTHTNCVNSNASQTGLLKHGYDSSRTAVWADEATGASPEVWNRALGWYVIAIVDVLDYLPASHPGVATLKAILEENIAAIKKAVDADSKMWWLVMGWPNREKNYIESSGSAMFIYAILKGIRMGYLDSATYLETATVGYEKLVERFVTVNADGGLDWAGTVSVGSLSGNGDYDYYVSVALSTNDLKGLGPFIFASVEYEKAVC</sequence>
<dbReference type="GO" id="GO:0016787">
    <property type="term" value="F:hydrolase activity"/>
    <property type="evidence" value="ECO:0007669"/>
    <property type="project" value="UniProtKB-KW"/>
</dbReference>
<accession>A0A8H8BWH5</accession>
<evidence type="ECO:0000256" key="2">
    <source>
        <dbReference type="SAM" id="SignalP"/>
    </source>
</evidence>
<comment type="caution">
    <text evidence="3">The sequence shown here is derived from an EMBL/GenBank/DDBJ whole genome shotgun (WGS) entry which is preliminary data.</text>
</comment>
<organism evidence="3 4">
    <name type="scientific">Cadophora malorum</name>
    <dbReference type="NCBI Taxonomy" id="108018"/>
    <lineage>
        <taxon>Eukaryota</taxon>
        <taxon>Fungi</taxon>
        <taxon>Dikarya</taxon>
        <taxon>Ascomycota</taxon>
        <taxon>Pezizomycotina</taxon>
        <taxon>Leotiomycetes</taxon>
        <taxon>Helotiales</taxon>
        <taxon>Ploettnerulaceae</taxon>
        <taxon>Cadophora</taxon>
    </lineage>
</organism>